<evidence type="ECO:0000313" key="2">
    <source>
        <dbReference type="Proteomes" id="UP000185427"/>
    </source>
</evidence>
<evidence type="ECO:0000313" key="1">
    <source>
        <dbReference type="EMBL" id="APU46768.1"/>
    </source>
</evidence>
<protein>
    <submittedName>
        <fullName evidence="1">Uncharacterized protein</fullName>
    </submittedName>
</protein>
<name>A0A1L7GXQ0_LIMFE</name>
<dbReference type="Proteomes" id="UP000185427">
    <property type="component" value="Chromosome"/>
</dbReference>
<dbReference type="SUPFAM" id="SSF51735">
    <property type="entry name" value="NAD(P)-binding Rossmann-fold domains"/>
    <property type="match status" value="1"/>
</dbReference>
<accession>A0A1L7GXQ0</accession>
<proteinExistence type="predicted"/>
<dbReference type="InterPro" id="IPR036291">
    <property type="entry name" value="NAD(P)-bd_dom_sf"/>
</dbReference>
<gene>
    <name evidence="1" type="ORF">BUW47_10330</name>
</gene>
<dbReference type="AlphaFoldDB" id="A0A1L7GXQ0"/>
<dbReference type="Gene3D" id="3.40.50.720">
    <property type="entry name" value="NAD(P)-binding Rossmann-like Domain"/>
    <property type="match status" value="1"/>
</dbReference>
<organism evidence="1 2">
    <name type="scientific">Limosilactobacillus fermentum</name>
    <name type="common">Lactobacillus fermentum</name>
    <dbReference type="NCBI Taxonomy" id="1613"/>
    <lineage>
        <taxon>Bacteria</taxon>
        <taxon>Bacillati</taxon>
        <taxon>Bacillota</taxon>
        <taxon>Bacilli</taxon>
        <taxon>Lactobacillales</taxon>
        <taxon>Lactobacillaceae</taxon>
        <taxon>Limosilactobacillus</taxon>
    </lineage>
</organism>
<reference evidence="1 2" key="1">
    <citation type="submission" date="2016-12" db="EMBL/GenBank/DDBJ databases">
        <title>Complete Genome Sequence of Lactobacillus fermentum Strain SNUV175, a Probiotic for Treatment of Bacterial Vaginosis.</title>
        <authorList>
            <person name="Lee S."/>
            <person name="You H.J."/>
            <person name="Kwon B."/>
            <person name="Ko G."/>
        </authorList>
    </citation>
    <scope>NUCLEOTIDE SEQUENCE [LARGE SCALE GENOMIC DNA]</scope>
    <source>
        <strain evidence="1 2">SNUV175</strain>
    </source>
</reference>
<sequence length="130" mass="14952">MPFGGMYNADKWATTGLSETLYYELRPYNIRVRTFVPEAVFTSFVKNEDANDIADNPMRTNTVKILIPDGLDKMKQIDEAVDDLYTAATDDDPDRMVYVTGQTAKEIYQKRQEMGDEAFRKYFAKLLLAE</sequence>
<dbReference type="EMBL" id="CP019030">
    <property type="protein sequence ID" value="APU46768.1"/>
    <property type="molecule type" value="Genomic_DNA"/>
</dbReference>